<protein>
    <submittedName>
        <fullName evidence="1">Uncharacterized protein</fullName>
    </submittedName>
</protein>
<evidence type="ECO:0000313" key="2">
    <source>
        <dbReference type="Proteomes" id="UP000327402"/>
    </source>
</evidence>
<evidence type="ECO:0000313" key="1">
    <source>
        <dbReference type="EMBL" id="BBJ21536.1"/>
    </source>
</evidence>
<name>A0A5H2WYM4_9ADEN</name>
<organism evidence="1">
    <name type="scientific">Crane-associated adenovirus 1</name>
    <dbReference type="NCBI Taxonomy" id="2559941"/>
    <lineage>
        <taxon>Viruses</taxon>
        <taxon>Varidnaviria</taxon>
        <taxon>Bamfordvirae</taxon>
        <taxon>Preplasmiviricota</taxon>
        <taxon>Polisuviricotina</taxon>
        <taxon>Pharingeaviricetes</taxon>
        <taxon>Rowavirales</taxon>
        <taxon>Adenoviridae</taxon>
        <taxon>Aviadenovirus</taxon>
        <taxon>Aviadenovirus gruis</taxon>
    </lineage>
</organism>
<sequence>MAMSIMKCVRTTSLAQVSTSNTPHCYEIVIKNLITKIPSHLVMNVTFLKFLFGELMFPDVNETSISETDTFPHLNIPHFNIYISILRCTYYGTTFTCRYCCTCRKAYSLFCQSLMSLTIDKWMLYISDFMQKSIQEETDPKFLITNFRGMYNLSPDDLFDYNNAITHLYLFLSDKNIEKCYRIKKNNIRIKITANPCYFTAQAKAALESLKRCKSQLPFVLSIECYPFFKI</sequence>
<reference evidence="1" key="1">
    <citation type="journal article" date="2019" name="Virus">
        <title>Identification of a distinct lineage of aviadenovirus from crane feces.</title>
        <authorList>
            <person name="Mukai Y."/>
            <person name="Tomita Y."/>
            <person name="Kryukov K."/>
            <person name="Nakagawa S."/>
            <person name="Ozawa M."/>
            <person name="Matsui T."/>
            <person name="Tomonaga K."/>
            <person name="Imanishi T."/>
            <person name="Kawaoka Y."/>
            <person name="Watanabe T."/>
            <person name="Horie M."/>
        </authorList>
    </citation>
    <scope>NUCLEOTIDE SEQUENCE</scope>
</reference>
<dbReference type="EMBL" id="LC469780">
    <property type="protein sequence ID" value="BBJ21536.1"/>
    <property type="molecule type" value="Genomic_DNA"/>
</dbReference>
<accession>A0A5H2WYM4</accession>
<keyword evidence="2" id="KW-1185">Reference proteome</keyword>
<proteinExistence type="predicted"/>
<dbReference type="Proteomes" id="UP000327402">
    <property type="component" value="Segment"/>
</dbReference>